<organism evidence="6 7">
    <name type="scientific">Colocasia esculenta</name>
    <name type="common">Wild taro</name>
    <name type="synonym">Arum esculentum</name>
    <dbReference type="NCBI Taxonomy" id="4460"/>
    <lineage>
        <taxon>Eukaryota</taxon>
        <taxon>Viridiplantae</taxon>
        <taxon>Streptophyta</taxon>
        <taxon>Embryophyta</taxon>
        <taxon>Tracheophyta</taxon>
        <taxon>Spermatophyta</taxon>
        <taxon>Magnoliopsida</taxon>
        <taxon>Liliopsida</taxon>
        <taxon>Araceae</taxon>
        <taxon>Aroideae</taxon>
        <taxon>Colocasieae</taxon>
        <taxon>Colocasia</taxon>
    </lineage>
</organism>
<dbReference type="OrthoDB" id="5835829at2759"/>
<comment type="caution">
    <text evidence="6">The sequence shown here is derived from an EMBL/GenBank/DDBJ whole genome shotgun (WGS) entry which is preliminary data.</text>
</comment>
<sequence>MEDIRTATREDKSRRAFRVFFIPFFATSHIVPAVDLAWQFAARGVDSTVLITPANTPLVRRTVDRAHRAGLPLRLLTYPFPAAEVGLPEGLENLSTVSPSDEEKIYRATNLAQASHDHIIRESRPHAVIADVWFPTTVADDLGIPRVTFHVVSIFSQCVMYSLLKSRAHDKLAGPAADSTPFVVPYLPDPVEMVRSELPVFLRRPNHLAENIDRLKKVSQSAYGVVVNTFYELEEPYVDLYRASECRRAWLVGPLSLLYGRENEMAAVTERGGDESSASNEELCMAWLKTQAPASVVFVCFGSWNHFSEEQLREMALGLEATGVPFLWAVREEHWERATEWAPSQFEKRLAGRGLVVRGWAPQAAILSHPAVGAFLTHCGWNSVTEGVAAGLPMITWPLVFDHFIIERLVVGLLQVGVKMYGGFRSTLREEAAKVVVGREVIAQVVARFVPGVDEEIEGMRRARALAASAKAAVEGGTSYRDLNSLIEGLMSYRAGC</sequence>
<keyword evidence="5" id="KW-0472">Membrane</keyword>
<evidence type="ECO:0000256" key="4">
    <source>
        <dbReference type="RuleBase" id="RU362057"/>
    </source>
</evidence>
<keyword evidence="5" id="KW-1133">Transmembrane helix</keyword>
<gene>
    <name evidence="6" type="ORF">Taro_051893</name>
</gene>
<evidence type="ECO:0000256" key="5">
    <source>
        <dbReference type="SAM" id="Phobius"/>
    </source>
</evidence>
<name>A0A843XI40_COLES</name>
<accession>A0A843XI40</accession>
<comment type="similarity">
    <text evidence="1 3">Belongs to the UDP-glycosyltransferase family.</text>
</comment>
<dbReference type="AlphaFoldDB" id="A0A843XI40"/>
<dbReference type="GO" id="GO:0035251">
    <property type="term" value="F:UDP-glucosyltransferase activity"/>
    <property type="evidence" value="ECO:0007669"/>
    <property type="project" value="TreeGrafter"/>
</dbReference>
<dbReference type="CDD" id="cd03784">
    <property type="entry name" value="GT1_Gtf-like"/>
    <property type="match status" value="1"/>
</dbReference>
<keyword evidence="2 3" id="KW-0808">Transferase</keyword>
<dbReference type="PANTHER" id="PTHR48047:SF19">
    <property type="entry name" value="GLYCOSYLTRANSFERASE"/>
    <property type="match status" value="1"/>
</dbReference>
<protein>
    <recommendedName>
        <fullName evidence="4">Glycosyltransferase</fullName>
        <ecNumber evidence="4">2.4.1.-</ecNumber>
    </recommendedName>
</protein>
<proteinExistence type="inferred from homology"/>
<keyword evidence="3" id="KW-0328">Glycosyltransferase</keyword>
<dbReference type="EC" id="2.4.1.-" evidence="4"/>
<dbReference type="FunFam" id="3.40.50.2000:FF:000063">
    <property type="entry name" value="Glycosyltransferase"/>
    <property type="match status" value="1"/>
</dbReference>
<evidence type="ECO:0000256" key="2">
    <source>
        <dbReference type="ARBA" id="ARBA00022679"/>
    </source>
</evidence>
<evidence type="ECO:0000256" key="1">
    <source>
        <dbReference type="ARBA" id="ARBA00009995"/>
    </source>
</evidence>
<dbReference type="Pfam" id="PF00201">
    <property type="entry name" value="UDPGT"/>
    <property type="match status" value="1"/>
</dbReference>
<dbReference type="SUPFAM" id="SSF53756">
    <property type="entry name" value="UDP-Glycosyltransferase/glycogen phosphorylase"/>
    <property type="match status" value="1"/>
</dbReference>
<keyword evidence="7" id="KW-1185">Reference proteome</keyword>
<evidence type="ECO:0000313" key="7">
    <source>
        <dbReference type="Proteomes" id="UP000652761"/>
    </source>
</evidence>
<evidence type="ECO:0000256" key="3">
    <source>
        <dbReference type="RuleBase" id="RU003718"/>
    </source>
</evidence>
<dbReference type="Gene3D" id="3.40.50.2000">
    <property type="entry name" value="Glycogen Phosphorylase B"/>
    <property type="match status" value="2"/>
</dbReference>
<keyword evidence="5" id="KW-0812">Transmembrane</keyword>
<dbReference type="EMBL" id="NMUH01008516">
    <property type="protein sequence ID" value="MQM18893.1"/>
    <property type="molecule type" value="Genomic_DNA"/>
</dbReference>
<reference evidence="6" key="1">
    <citation type="submission" date="2017-07" db="EMBL/GenBank/DDBJ databases">
        <title>Taro Niue Genome Assembly and Annotation.</title>
        <authorList>
            <person name="Atibalentja N."/>
            <person name="Keating K."/>
            <person name="Fields C.J."/>
        </authorList>
    </citation>
    <scope>NUCLEOTIDE SEQUENCE</scope>
    <source>
        <strain evidence="6">Niue_2</strain>
        <tissue evidence="6">Leaf</tissue>
    </source>
</reference>
<dbReference type="InterPro" id="IPR035595">
    <property type="entry name" value="UDP_glycos_trans_CS"/>
</dbReference>
<dbReference type="PROSITE" id="PS00375">
    <property type="entry name" value="UDPGT"/>
    <property type="match status" value="1"/>
</dbReference>
<evidence type="ECO:0000313" key="6">
    <source>
        <dbReference type="EMBL" id="MQM18893.1"/>
    </source>
</evidence>
<feature type="transmembrane region" description="Helical" evidence="5">
    <location>
        <begin position="20"/>
        <end position="41"/>
    </location>
</feature>
<dbReference type="InterPro" id="IPR002213">
    <property type="entry name" value="UDP_glucos_trans"/>
</dbReference>
<dbReference type="Proteomes" id="UP000652761">
    <property type="component" value="Unassembled WGS sequence"/>
</dbReference>
<dbReference type="PANTHER" id="PTHR48047">
    <property type="entry name" value="GLYCOSYLTRANSFERASE"/>
    <property type="match status" value="1"/>
</dbReference>